<comment type="cofactor">
    <cofactor evidence="1">
        <name>pyridoxal 5'-phosphate</name>
        <dbReference type="ChEBI" id="CHEBI:597326"/>
    </cofactor>
</comment>
<evidence type="ECO:0000256" key="2">
    <source>
        <dbReference type="ARBA" id="ARBA00006966"/>
    </source>
</evidence>
<proteinExistence type="inferred from homology"/>
<dbReference type="STRING" id="159449.B4N89_22095"/>
<dbReference type="RefSeq" id="WP_078977564.1">
    <property type="nucleotide sequence ID" value="NZ_MWQN01000001.1"/>
</dbReference>
<dbReference type="PANTHER" id="PTHR48097:SF9">
    <property type="entry name" value="L-THREONINE ALDOLASE"/>
    <property type="match status" value="1"/>
</dbReference>
<dbReference type="InterPro" id="IPR001597">
    <property type="entry name" value="ArAA_b-elim_lyase/Thr_aldolase"/>
</dbReference>
<dbReference type="FunFam" id="3.40.640.10:FF:000030">
    <property type="entry name" value="Low-specificity L-threonine aldolase"/>
    <property type="match status" value="1"/>
</dbReference>
<dbReference type="GO" id="GO:0005829">
    <property type="term" value="C:cytosol"/>
    <property type="evidence" value="ECO:0007669"/>
    <property type="project" value="TreeGrafter"/>
</dbReference>
<comment type="caution">
    <text evidence="7">The sequence shown here is derived from an EMBL/GenBank/DDBJ whole genome shotgun (WGS) entry which is preliminary data.</text>
</comment>
<dbReference type="GO" id="GO:0006567">
    <property type="term" value="P:L-threonine catabolic process"/>
    <property type="evidence" value="ECO:0007669"/>
    <property type="project" value="TreeGrafter"/>
</dbReference>
<dbReference type="InterPro" id="IPR015421">
    <property type="entry name" value="PyrdxlP-dep_Trfase_major"/>
</dbReference>
<evidence type="ECO:0000313" key="8">
    <source>
        <dbReference type="Proteomes" id="UP000190037"/>
    </source>
</evidence>
<evidence type="ECO:0000256" key="5">
    <source>
        <dbReference type="PIRSR" id="PIRSR017617-1"/>
    </source>
</evidence>
<dbReference type="GO" id="GO:0006545">
    <property type="term" value="P:glycine biosynthetic process"/>
    <property type="evidence" value="ECO:0007669"/>
    <property type="project" value="TreeGrafter"/>
</dbReference>
<dbReference type="InterPro" id="IPR015424">
    <property type="entry name" value="PyrdxlP-dep_Trfase"/>
</dbReference>
<organism evidence="7 8">
    <name type="scientific">Embleya scabrispora</name>
    <dbReference type="NCBI Taxonomy" id="159449"/>
    <lineage>
        <taxon>Bacteria</taxon>
        <taxon>Bacillati</taxon>
        <taxon>Actinomycetota</taxon>
        <taxon>Actinomycetes</taxon>
        <taxon>Kitasatosporales</taxon>
        <taxon>Streptomycetaceae</taxon>
        <taxon>Embleya</taxon>
    </lineage>
</organism>
<feature type="domain" description="Aromatic amino acid beta-eliminating lyase/threonine aldolase" evidence="6">
    <location>
        <begin position="5"/>
        <end position="286"/>
    </location>
</feature>
<evidence type="ECO:0000259" key="6">
    <source>
        <dbReference type="Pfam" id="PF01212"/>
    </source>
</evidence>
<dbReference type="SUPFAM" id="SSF53383">
    <property type="entry name" value="PLP-dependent transferases"/>
    <property type="match status" value="1"/>
</dbReference>
<dbReference type="PIRSF" id="PIRSF017617">
    <property type="entry name" value="Thr_aldolase"/>
    <property type="match status" value="1"/>
</dbReference>
<dbReference type="Proteomes" id="UP000190037">
    <property type="component" value="Unassembled WGS sequence"/>
</dbReference>
<dbReference type="OrthoDB" id="9774495at2"/>
<evidence type="ECO:0000256" key="1">
    <source>
        <dbReference type="ARBA" id="ARBA00001933"/>
    </source>
</evidence>
<gene>
    <name evidence="7" type="ORF">B4N89_22095</name>
</gene>
<keyword evidence="8" id="KW-1185">Reference proteome</keyword>
<name>A0A1T3P2S6_9ACTN</name>
<dbReference type="NCBIfam" id="NF041359">
    <property type="entry name" value="GntG_guanitoxin"/>
    <property type="match status" value="1"/>
</dbReference>
<accession>A0A1T3P2S6</accession>
<evidence type="ECO:0000256" key="3">
    <source>
        <dbReference type="ARBA" id="ARBA00022898"/>
    </source>
</evidence>
<keyword evidence="4" id="KW-0456">Lyase</keyword>
<comment type="similarity">
    <text evidence="2">Belongs to the threonine aldolase family.</text>
</comment>
<feature type="modified residue" description="N6-(pyridoxal phosphate)lysine" evidence="5">
    <location>
        <position position="201"/>
    </location>
</feature>
<dbReference type="Gene3D" id="3.40.640.10">
    <property type="entry name" value="Type I PLP-dependent aspartate aminotransferase-like (Major domain)"/>
    <property type="match status" value="1"/>
</dbReference>
<dbReference type="eggNOG" id="COG2008">
    <property type="taxonomic scope" value="Bacteria"/>
</dbReference>
<dbReference type="EMBL" id="MWQN01000001">
    <property type="protein sequence ID" value="OPC83271.1"/>
    <property type="molecule type" value="Genomic_DNA"/>
</dbReference>
<dbReference type="PANTHER" id="PTHR48097">
    <property type="entry name" value="L-THREONINE ALDOLASE-RELATED"/>
    <property type="match status" value="1"/>
</dbReference>
<keyword evidence="3" id="KW-0663">Pyridoxal phosphate</keyword>
<dbReference type="AlphaFoldDB" id="A0A1T3P2S6"/>
<dbReference type="InterPro" id="IPR023603">
    <property type="entry name" value="Low_specificity_L-TA-like"/>
</dbReference>
<dbReference type="Pfam" id="PF01212">
    <property type="entry name" value="Beta_elim_lyase"/>
    <property type="match status" value="1"/>
</dbReference>
<reference evidence="7 8" key="1">
    <citation type="submission" date="2017-03" db="EMBL/GenBank/DDBJ databases">
        <title>Draft genome sequence of Streptomyces scabrisporus NF3, endophyte isolated from Amphipterygium adstringens.</title>
        <authorList>
            <person name="Vazquez M."/>
            <person name="Ceapa C.D."/>
            <person name="Rodriguez Luna D."/>
            <person name="Sanchez Esquivel S."/>
        </authorList>
    </citation>
    <scope>NUCLEOTIDE SEQUENCE [LARGE SCALE GENOMIC DNA]</scope>
    <source>
        <strain evidence="7 8">NF3</strain>
    </source>
</reference>
<sequence length="341" mass="35885">MTFTDLRSDTVTKPGPAMRAAMAAAEVGDDVYAEDPTVRALEEYVADLFGQPFALFTPTGVMANQLAVRLTVPAGGELVLDADAHIVAHEDGAASAQGGVQTRTTLSPRGLLDPADLARLIRVGNPYTVGTDLVAVEQTHNRGGGSVYPLERLTAIRELVSGYGLPLHCDGARIWNAHVATGTPLRGYGALFDSLSVCLSKGLGAPAGSVLMMPAEYEAEARRMRHRMGGGMRQAGILAAGGRYALEHHVERLAEDHEHARELAVLLRDAGFAVADPETNIVLVELGERQPDAAAIAERCRADGVLVSAFGPRLVRLVTHMDVDAAGCARAATAIARAAKG</sequence>
<dbReference type="InterPro" id="IPR015422">
    <property type="entry name" value="PyrdxlP-dep_Trfase_small"/>
</dbReference>
<evidence type="ECO:0000256" key="4">
    <source>
        <dbReference type="ARBA" id="ARBA00023239"/>
    </source>
</evidence>
<protein>
    <submittedName>
        <fullName evidence="7">Low specificity L-threonine aldolase</fullName>
    </submittedName>
</protein>
<dbReference type="GO" id="GO:0008732">
    <property type="term" value="F:L-allo-threonine aldolase activity"/>
    <property type="evidence" value="ECO:0007669"/>
    <property type="project" value="TreeGrafter"/>
</dbReference>
<dbReference type="Gene3D" id="3.90.1150.10">
    <property type="entry name" value="Aspartate Aminotransferase, domain 1"/>
    <property type="match status" value="1"/>
</dbReference>
<evidence type="ECO:0000313" key="7">
    <source>
        <dbReference type="EMBL" id="OPC83271.1"/>
    </source>
</evidence>